<dbReference type="InterPro" id="IPR005325">
    <property type="entry name" value="DUF308_memb"/>
</dbReference>
<protein>
    <submittedName>
        <fullName evidence="2">Integral membrane protein</fullName>
    </submittedName>
</protein>
<accession>A0R702</accession>
<dbReference type="PaxDb" id="246196-MSMEI_6549"/>
<keyword evidence="1" id="KW-1133">Transmembrane helix</keyword>
<dbReference type="RefSeq" id="WP_011731496.1">
    <property type="nucleotide sequence ID" value="NC_008596.1"/>
</dbReference>
<dbReference type="OrthoDB" id="960912at2"/>
<evidence type="ECO:0000313" key="2">
    <source>
        <dbReference type="EMBL" id="ABK75648.1"/>
    </source>
</evidence>
<dbReference type="eggNOG" id="ENOG502ZBW7">
    <property type="taxonomic scope" value="Bacteria"/>
</dbReference>
<name>A0R702_MYCS2</name>
<dbReference type="Proteomes" id="UP000000757">
    <property type="component" value="Chromosome"/>
</dbReference>
<sequence length="196" mass="20693">MASHTTQHPRPSTAVTDDQWLQTYYLLRAAVAGVWVAAAFIVGTQVSTVAAVLLLIYPAWDAVANYIDAQRTGGLTQNPTQSLNVAVSLLTTVAVAIGLAMSMNAVLGVFGVWASLSGIFQLATGVRRWKGHGAQWAMILSGAQSALVGVTFLKQANAPEVPGIADIAPYAAFGALYFLISAVWLLVAEARRRLPA</sequence>
<feature type="transmembrane region" description="Helical" evidence="1">
    <location>
        <begin position="167"/>
        <end position="187"/>
    </location>
</feature>
<reference evidence="2 3" key="1">
    <citation type="submission" date="2006-10" db="EMBL/GenBank/DDBJ databases">
        <authorList>
            <person name="Fleischmann R.D."/>
            <person name="Dodson R.J."/>
            <person name="Haft D.H."/>
            <person name="Merkel J.S."/>
            <person name="Nelson W.C."/>
            <person name="Fraser C.M."/>
        </authorList>
    </citation>
    <scope>NUCLEOTIDE SEQUENCE [LARGE SCALE GENOMIC DNA]</scope>
    <source>
        <strain evidence="3">ATCC 700084 / mc(2)155</strain>
    </source>
</reference>
<dbReference type="EMBL" id="CP000480">
    <property type="protein sequence ID" value="ABK75648.1"/>
    <property type="molecule type" value="Genomic_DNA"/>
</dbReference>
<dbReference type="KEGG" id="msm:MSMEG_6732"/>
<keyword evidence="1" id="KW-0472">Membrane</keyword>
<dbReference type="KEGG" id="msb:LJ00_33260"/>
<dbReference type="AlphaFoldDB" id="A0R702"/>
<dbReference type="Pfam" id="PF03729">
    <property type="entry name" value="DUF308"/>
    <property type="match status" value="1"/>
</dbReference>
<gene>
    <name evidence="2" type="ordered locus">MSMEG_6732</name>
</gene>
<dbReference type="GeneID" id="93461314"/>
<keyword evidence="1" id="KW-0812">Transmembrane</keyword>
<evidence type="ECO:0000313" key="3">
    <source>
        <dbReference type="Proteomes" id="UP000000757"/>
    </source>
</evidence>
<organism evidence="2 3">
    <name type="scientific">Mycolicibacterium smegmatis (strain ATCC 700084 / mc(2)155)</name>
    <name type="common">Mycobacterium smegmatis</name>
    <dbReference type="NCBI Taxonomy" id="246196"/>
    <lineage>
        <taxon>Bacteria</taxon>
        <taxon>Bacillati</taxon>
        <taxon>Actinomycetota</taxon>
        <taxon>Actinomycetes</taxon>
        <taxon>Mycobacteriales</taxon>
        <taxon>Mycobacteriaceae</taxon>
        <taxon>Mycolicibacterium</taxon>
    </lineage>
</organism>
<proteinExistence type="predicted"/>
<feature type="transmembrane region" description="Helical" evidence="1">
    <location>
        <begin position="34"/>
        <end position="60"/>
    </location>
</feature>
<dbReference type="STRING" id="246196.MSMEG_6732"/>
<dbReference type="PATRIC" id="fig|246196.19.peg.6552"/>
<evidence type="ECO:0000256" key="1">
    <source>
        <dbReference type="SAM" id="Phobius"/>
    </source>
</evidence>
<feature type="transmembrane region" description="Helical" evidence="1">
    <location>
        <begin position="136"/>
        <end position="155"/>
    </location>
</feature>
<keyword evidence="3" id="KW-1185">Reference proteome</keyword>